<sequence>MEFAHFRFEPSVDRLGEGPQSEVFRAVDTSLGRTVALKILRPQIEFDPDAVTRFAREAQHASRLEHPNIATIFEYGSDQGRSYMAMEYLAGRTLDRIVAERILPFERGARIALDIASALEAVHAHGLIHRDLKPANIMVLDDGGVKLLDFGICRANAENTITQEGVLVGTVLYMSPEQVRGHELDLRSDVFSFGSTFYHAFTGELPFPGRSFPQVCMAILDGRQRPPSEVRSGFPPVLEDVLMRCLAPDPTERYANGEALHTALMATARSIEDQGSRGTRTRLRGSLFVPPFDLEGPNETIDQFAAGLRNDLRSELERSTGLDIVLLEAGEALPAAGPSQYRLRATLELHGQTGVAKLELAPLGGGPELSEHARLEYTDADEWGLQAQLVRGLCRTVRNFLSDSALRPRTVEVRDPALAGTLARHAHEVLHRGTSKHLVAAISNFRHAIEADPRCALAHAGLGEALVRKYVYWDGDHTFLDEALDEARRALAIDPSCAEAHTAVGFARMMSGHPEDAEREYRLAIQADHSEWLAHRLLGALLARKGNDKAASPMLRRATALNPVHIASYDHLYHVLCRSGRYEEALEIADNGIRHARAHLREVPDNQEARLHLALLLARMGSVDESRKEVDQARAAAPRDAYTLFQTGTVLAVLGHREEALAALVEARDRGYYLRSELFDNDDLAGLRELPGFADLER</sequence>
<dbReference type="GO" id="GO:0005524">
    <property type="term" value="F:ATP binding"/>
    <property type="evidence" value="ECO:0007669"/>
    <property type="project" value="UniProtKB-KW"/>
</dbReference>
<dbReference type="PROSITE" id="PS00108">
    <property type="entry name" value="PROTEIN_KINASE_ST"/>
    <property type="match status" value="1"/>
</dbReference>
<keyword evidence="3 8" id="KW-0808">Transferase</keyword>
<dbReference type="FunFam" id="1.10.510.10:FF:000021">
    <property type="entry name" value="Serine/threonine protein kinase"/>
    <property type="match status" value="1"/>
</dbReference>
<evidence type="ECO:0000256" key="4">
    <source>
        <dbReference type="ARBA" id="ARBA00022741"/>
    </source>
</evidence>
<gene>
    <name evidence="8" type="primary">stkP_1</name>
    <name evidence="8" type="ORF">Pla163_11730</name>
</gene>
<evidence type="ECO:0000256" key="2">
    <source>
        <dbReference type="ARBA" id="ARBA00022527"/>
    </source>
</evidence>
<dbReference type="EMBL" id="CP036290">
    <property type="protein sequence ID" value="QDU84071.1"/>
    <property type="molecule type" value="Genomic_DNA"/>
</dbReference>
<dbReference type="CDD" id="cd14014">
    <property type="entry name" value="STKc_PknB_like"/>
    <property type="match status" value="1"/>
</dbReference>
<evidence type="ECO:0000313" key="8">
    <source>
        <dbReference type="EMBL" id="QDU84071.1"/>
    </source>
</evidence>
<keyword evidence="9" id="KW-1185">Reference proteome</keyword>
<dbReference type="SUPFAM" id="SSF48452">
    <property type="entry name" value="TPR-like"/>
    <property type="match status" value="2"/>
</dbReference>
<dbReference type="PANTHER" id="PTHR43289:SF6">
    <property type="entry name" value="SERINE_THREONINE-PROTEIN KINASE NEKL-3"/>
    <property type="match status" value="1"/>
</dbReference>
<proteinExistence type="predicted"/>
<evidence type="ECO:0000313" key="9">
    <source>
        <dbReference type="Proteomes" id="UP000319342"/>
    </source>
</evidence>
<dbReference type="InterPro" id="IPR011009">
    <property type="entry name" value="Kinase-like_dom_sf"/>
</dbReference>
<dbReference type="Gene3D" id="3.30.200.20">
    <property type="entry name" value="Phosphorylase Kinase, domain 1"/>
    <property type="match status" value="1"/>
</dbReference>
<dbReference type="PROSITE" id="PS50011">
    <property type="entry name" value="PROTEIN_KINASE_DOM"/>
    <property type="match status" value="1"/>
</dbReference>
<evidence type="ECO:0000259" key="7">
    <source>
        <dbReference type="PROSITE" id="PS50011"/>
    </source>
</evidence>
<dbReference type="EC" id="2.7.11.1" evidence="1"/>
<dbReference type="Gene3D" id="1.10.510.10">
    <property type="entry name" value="Transferase(Phosphotransferase) domain 1"/>
    <property type="match status" value="1"/>
</dbReference>
<dbReference type="InterPro" id="IPR011990">
    <property type="entry name" value="TPR-like_helical_dom_sf"/>
</dbReference>
<dbReference type="AlphaFoldDB" id="A0A518CXV7"/>
<keyword evidence="4" id="KW-0547">Nucleotide-binding</keyword>
<dbReference type="GO" id="GO:0004674">
    <property type="term" value="F:protein serine/threonine kinase activity"/>
    <property type="evidence" value="ECO:0007669"/>
    <property type="project" value="UniProtKB-KW"/>
</dbReference>
<keyword evidence="5 8" id="KW-0418">Kinase</keyword>
<dbReference type="SUPFAM" id="SSF56112">
    <property type="entry name" value="Protein kinase-like (PK-like)"/>
    <property type="match status" value="1"/>
</dbReference>
<dbReference type="PANTHER" id="PTHR43289">
    <property type="entry name" value="MITOGEN-ACTIVATED PROTEIN KINASE KINASE KINASE 20-RELATED"/>
    <property type="match status" value="1"/>
</dbReference>
<dbReference type="Pfam" id="PF00069">
    <property type="entry name" value="Pkinase"/>
    <property type="match status" value="1"/>
</dbReference>
<dbReference type="SMART" id="SM00028">
    <property type="entry name" value="TPR"/>
    <property type="match status" value="3"/>
</dbReference>
<dbReference type="InterPro" id="IPR000719">
    <property type="entry name" value="Prot_kinase_dom"/>
</dbReference>
<dbReference type="Proteomes" id="UP000319342">
    <property type="component" value="Chromosome"/>
</dbReference>
<organism evidence="8 9">
    <name type="scientific">Rohdeia mirabilis</name>
    <dbReference type="NCBI Taxonomy" id="2528008"/>
    <lineage>
        <taxon>Bacteria</taxon>
        <taxon>Pseudomonadati</taxon>
        <taxon>Planctomycetota</taxon>
        <taxon>Planctomycetia</taxon>
        <taxon>Planctomycetia incertae sedis</taxon>
        <taxon>Rohdeia</taxon>
    </lineage>
</organism>
<evidence type="ECO:0000256" key="1">
    <source>
        <dbReference type="ARBA" id="ARBA00012513"/>
    </source>
</evidence>
<keyword evidence="2" id="KW-0723">Serine/threonine-protein kinase</keyword>
<feature type="domain" description="Protein kinase" evidence="7">
    <location>
        <begin position="9"/>
        <end position="264"/>
    </location>
</feature>
<evidence type="ECO:0000256" key="6">
    <source>
        <dbReference type="ARBA" id="ARBA00022840"/>
    </source>
</evidence>
<protein>
    <recommendedName>
        <fullName evidence="1">non-specific serine/threonine protein kinase</fullName>
        <ecNumber evidence="1">2.7.11.1</ecNumber>
    </recommendedName>
</protein>
<keyword evidence="6" id="KW-0067">ATP-binding</keyword>
<evidence type="ECO:0000256" key="5">
    <source>
        <dbReference type="ARBA" id="ARBA00022777"/>
    </source>
</evidence>
<dbReference type="InterPro" id="IPR008271">
    <property type="entry name" value="Ser/Thr_kinase_AS"/>
</dbReference>
<dbReference type="RefSeq" id="WP_419186356.1">
    <property type="nucleotide sequence ID" value="NZ_CP036290.1"/>
</dbReference>
<name>A0A518CXV7_9BACT</name>
<reference evidence="8 9" key="1">
    <citation type="submission" date="2019-02" db="EMBL/GenBank/DDBJ databases">
        <title>Deep-cultivation of Planctomycetes and their phenomic and genomic characterization uncovers novel biology.</title>
        <authorList>
            <person name="Wiegand S."/>
            <person name="Jogler M."/>
            <person name="Boedeker C."/>
            <person name="Pinto D."/>
            <person name="Vollmers J."/>
            <person name="Rivas-Marin E."/>
            <person name="Kohn T."/>
            <person name="Peeters S.H."/>
            <person name="Heuer A."/>
            <person name="Rast P."/>
            <person name="Oberbeckmann S."/>
            <person name="Bunk B."/>
            <person name="Jeske O."/>
            <person name="Meyerdierks A."/>
            <person name="Storesund J.E."/>
            <person name="Kallscheuer N."/>
            <person name="Luecker S."/>
            <person name="Lage O.M."/>
            <person name="Pohl T."/>
            <person name="Merkel B.J."/>
            <person name="Hornburger P."/>
            <person name="Mueller R.-W."/>
            <person name="Bruemmer F."/>
            <person name="Labrenz M."/>
            <person name="Spormann A.M."/>
            <person name="Op den Camp H."/>
            <person name="Overmann J."/>
            <person name="Amann R."/>
            <person name="Jetten M.S.M."/>
            <person name="Mascher T."/>
            <person name="Medema M.H."/>
            <person name="Devos D.P."/>
            <person name="Kaster A.-K."/>
            <person name="Ovreas L."/>
            <person name="Rohde M."/>
            <person name="Galperin M.Y."/>
            <person name="Jogler C."/>
        </authorList>
    </citation>
    <scope>NUCLEOTIDE SEQUENCE [LARGE SCALE GENOMIC DNA]</scope>
    <source>
        <strain evidence="8 9">Pla163</strain>
    </source>
</reference>
<evidence type="ECO:0000256" key="3">
    <source>
        <dbReference type="ARBA" id="ARBA00022679"/>
    </source>
</evidence>
<dbReference type="Gene3D" id="1.25.40.10">
    <property type="entry name" value="Tetratricopeptide repeat domain"/>
    <property type="match status" value="2"/>
</dbReference>
<dbReference type="Pfam" id="PF14559">
    <property type="entry name" value="TPR_19"/>
    <property type="match status" value="1"/>
</dbReference>
<dbReference type="SMART" id="SM00220">
    <property type="entry name" value="S_TKc"/>
    <property type="match status" value="1"/>
</dbReference>
<accession>A0A518CXV7</accession>
<dbReference type="InterPro" id="IPR019734">
    <property type="entry name" value="TPR_rpt"/>
</dbReference>